<dbReference type="InterPro" id="IPR028994">
    <property type="entry name" value="Integrin_alpha_N"/>
</dbReference>
<feature type="signal peptide" evidence="2">
    <location>
        <begin position="1"/>
        <end position="23"/>
    </location>
</feature>
<name>A0ABX8U417_9ACTN</name>
<organism evidence="3 4">
    <name type="scientific">Nonomuraea coxensis DSM 45129</name>
    <dbReference type="NCBI Taxonomy" id="1122611"/>
    <lineage>
        <taxon>Bacteria</taxon>
        <taxon>Bacillati</taxon>
        <taxon>Actinomycetota</taxon>
        <taxon>Actinomycetes</taxon>
        <taxon>Streptosporangiales</taxon>
        <taxon>Streptosporangiaceae</taxon>
        <taxon>Nonomuraea</taxon>
    </lineage>
</organism>
<keyword evidence="2" id="KW-0732">Signal</keyword>
<protein>
    <submittedName>
        <fullName evidence="3">FG-GAP repeat protein</fullName>
    </submittedName>
</protein>
<dbReference type="PANTHER" id="PTHR46580:SF2">
    <property type="entry name" value="MAM DOMAIN-CONTAINING PROTEIN"/>
    <property type="match status" value="1"/>
</dbReference>
<evidence type="ECO:0000313" key="3">
    <source>
        <dbReference type="EMBL" id="QYC42482.1"/>
    </source>
</evidence>
<feature type="chain" id="PRO_5047507015" evidence="2">
    <location>
        <begin position="24"/>
        <end position="444"/>
    </location>
</feature>
<sequence>MVRKLGFSLVALTLAGCAASGPAASPPVSPSVPSGTSPAVASSPVMVTPAASPDPRRKPRCGGDGVPGDLDGDGYADLAFVWRGATGESLRRGQLVVVRGSPRGLDLSTARLVGDGSMSGDAVPQLADLDGDGCADVVIRDASLSIFWGGRAPATVLASDGGTGVADLDGDDAVDLMAVDRGDGADGARLVLLHGPFTRSGRPARETSRPLPAGEWPGRLITDPHGPGAVLYGPEDGEQARAWLLAGGELREVATGSSAVFGDFDGDGRRDVAIGDSGSRNDEPGHETEAPSVDGVTRVFYGRGGDPQVLTGLRGSLASGDLDGDGRDDLVSGEVAASAGATGRAEILAGSARGLRRPGLVVTHRGPDRTPDGKRLKEWQSGAVTTWSVADHDGDGRAELLRVWRGDLGFARFWRVDAGGRTLQTFDLAGRGEERRDRAGGIRQ</sequence>
<proteinExistence type="predicted"/>
<dbReference type="PROSITE" id="PS51257">
    <property type="entry name" value="PROKAR_LIPOPROTEIN"/>
    <property type="match status" value="1"/>
</dbReference>
<feature type="compositionally biased region" description="Low complexity" evidence="1">
    <location>
        <begin position="31"/>
        <end position="45"/>
    </location>
</feature>
<dbReference type="EMBL" id="CP068985">
    <property type="protein sequence ID" value="QYC42482.1"/>
    <property type="molecule type" value="Genomic_DNA"/>
</dbReference>
<reference evidence="3 4" key="1">
    <citation type="journal article" date="2021" name="ACS Chem. Biol.">
        <title>Genomic-Led Discovery of a Novel Glycopeptide Antibiotic by Nonomuraea coxensis DSM 45129.</title>
        <authorList>
            <person name="Yushchuk O."/>
            <person name="Vior N.M."/>
            <person name="Andreo-Vidal A."/>
            <person name="Berini F."/>
            <person name="Ruckert C."/>
            <person name="Busche T."/>
            <person name="Binda E."/>
            <person name="Kalinowski J."/>
            <person name="Truman A.W."/>
            <person name="Marinelli F."/>
        </authorList>
    </citation>
    <scope>NUCLEOTIDE SEQUENCE [LARGE SCALE GENOMIC DNA]</scope>
    <source>
        <strain evidence="3 4">DSM 45129</strain>
    </source>
</reference>
<accession>A0ABX8U417</accession>
<evidence type="ECO:0000256" key="2">
    <source>
        <dbReference type="SAM" id="SignalP"/>
    </source>
</evidence>
<evidence type="ECO:0000256" key="1">
    <source>
        <dbReference type="SAM" id="MobiDB-lite"/>
    </source>
</evidence>
<dbReference type="RefSeq" id="WP_157382725.1">
    <property type="nucleotide sequence ID" value="NZ_CP068985.1"/>
</dbReference>
<evidence type="ECO:0000313" key="4">
    <source>
        <dbReference type="Proteomes" id="UP000824681"/>
    </source>
</evidence>
<dbReference type="Gene3D" id="2.130.10.130">
    <property type="entry name" value="Integrin alpha, N-terminal"/>
    <property type="match status" value="2"/>
</dbReference>
<dbReference type="Proteomes" id="UP000824681">
    <property type="component" value="Chromosome"/>
</dbReference>
<keyword evidence="4" id="KW-1185">Reference proteome</keyword>
<feature type="region of interest" description="Disordered" evidence="1">
    <location>
        <begin position="22"/>
        <end position="68"/>
    </location>
</feature>
<feature type="region of interest" description="Disordered" evidence="1">
    <location>
        <begin position="265"/>
        <end position="292"/>
    </location>
</feature>
<gene>
    <name evidence="3" type="ORF">Nocox_24395</name>
</gene>
<feature type="region of interest" description="Disordered" evidence="1">
    <location>
        <begin position="199"/>
        <end position="220"/>
    </location>
</feature>
<dbReference type="PANTHER" id="PTHR46580">
    <property type="entry name" value="SENSOR KINASE-RELATED"/>
    <property type="match status" value="1"/>
</dbReference>
<dbReference type="SUPFAM" id="SSF69318">
    <property type="entry name" value="Integrin alpha N-terminal domain"/>
    <property type="match status" value="1"/>
</dbReference>
<feature type="compositionally biased region" description="Basic and acidic residues" evidence="1">
    <location>
        <begin position="266"/>
        <end position="289"/>
    </location>
</feature>